<evidence type="ECO:0000256" key="4">
    <source>
        <dbReference type="ARBA" id="ARBA00022801"/>
    </source>
</evidence>
<dbReference type="Gene3D" id="1.10.150.900">
    <property type="match status" value="1"/>
</dbReference>
<dbReference type="InterPro" id="IPR011650">
    <property type="entry name" value="Peptidase_M20_dimer"/>
</dbReference>
<keyword evidence="4" id="KW-0378">Hydrolase</keyword>
<dbReference type="NCBIfam" id="NF006596">
    <property type="entry name" value="PRK09133.1"/>
    <property type="match status" value="1"/>
</dbReference>
<keyword evidence="3" id="KW-0479">Metal-binding</keyword>
<evidence type="ECO:0000256" key="3">
    <source>
        <dbReference type="ARBA" id="ARBA00022723"/>
    </source>
</evidence>
<accession>A0A917E8V9</accession>
<dbReference type="PANTHER" id="PTHR45962:SF1">
    <property type="entry name" value="N-FATTY-ACYL-AMINO ACID SYNTHASE_HYDROLASE PM20D1"/>
    <property type="match status" value="1"/>
</dbReference>
<comment type="caution">
    <text evidence="8">The sequence shown here is derived from an EMBL/GenBank/DDBJ whole genome shotgun (WGS) entry which is preliminary data.</text>
</comment>
<reference evidence="8" key="1">
    <citation type="journal article" date="2014" name="Int. J. Syst. Evol. Microbiol.">
        <title>Complete genome sequence of Corynebacterium casei LMG S-19264T (=DSM 44701T), isolated from a smear-ripened cheese.</title>
        <authorList>
            <consortium name="US DOE Joint Genome Institute (JGI-PGF)"/>
            <person name="Walter F."/>
            <person name="Albersmeier A."/>
            <person name="Kalinowski J."/>
            <person name="Ruckert C."/>
        </authorList>
    </citation>
    <scope>NUCLEOTIDE SEQUENCE</scope>
    <source>
        <strain evidence="8">CGMCC 1.15519</strain>
    </source>
</reference>
<feature type="signal peptide" evidence="6">
    <location>
        <begin position="1"/>
        <end position="24"/>
    </location>
</feature>
<sequence>MIKRLGVLAGVVLLTAAAPPPVTPAEKAEARAIIRQMIAIKTAKGEGQVPVLAEALAVRFRAAGFAAEDIVMLPAVIDGEKTVGLLVRYRGKSAARKPIALLAHMDVVGALAENWATDPWQPIEKDGYLYGRGSSDNKAGMTLLATSFLRLKRAGWVPDRDVVLAFSGDEETGMRTTRLLAAHAWVKDAEFALNSDAGGGQMERDGSNPRFAIQSAEKTVATYQIAAANSGGHSSVPRPDNAIFDIADAIKAVQAVRFPVEFNEITRAMVADRVAARSDELGGALKALLANPADAAARAIAEKHPSDANILWTTCVPTMLKAGNAPNALPQNAVLTVNCRIFPGTSVAAVQAVLTKAIGNAAIKVTLDGDTVESPVSPVNARLFDSLTRAVHVNYTGAPVKPNMSSGGTDGRVWRRAGVPTYGAGSLAMVHPDDGRAHGTDERVRLDSFDKELLYWDVLLRDVAGPVRP</sequence>
<keyword evidence="5" id="KW-0862">Zinc</keyword>
<name>A0A917E8V9_9SPHN</name>
<keyword evidence="9" id="KW-1185">Reference proteome</keyword>
<dbReference type="PANTHER" id="PTHR45962">
    <property type="entry name" value="N-FATTY-ACYL-AMINO ACID SYNTHASE/HYDROLASE PM20D1"/>
    <property type="match status" value="1"/>
</dbReference>
<keyword evidence="6" id="KW-0732">Signal</keyword>
<dbReference type="Pfam" id="PF01546">
    <property type="entry name" value="Peptidase_M20"/>
    <property type="match status" value="1"/>
</dbReference>
<dbReference type="InterPro" id="IPR002933">
    <property type="entry name" value="Peptidase_M20"/>
</dbReference>
<dbReference type="Proteomes" id="UP000635071">
    <property type="component" value="Unassembled WGS sequence"/>
</dbReference>
<evidence type="ECO:0000256" key="1">
    <source>
        <dbReference type="ARBA" id="ARBA00006247"/>
    </source>
</evidence>
<evidence type="ECO:0000256" key="6">
    <source>
        <dbReference type="SAM" id="SignalP"/>
    </source>
</evidence>
<proteinExistence type="inferred from homology"/>
<evidence type="ECO:0000313" key="9">
    <source>
        <dbReference type="Proteomes" id="UP000635071"/>
    </source>
</evidence>
<feature type="domain" description="Peptidase M20 dimerisation" evidence="7">
    <location>
        <begin position="217"/>
        <end position="363"/>
    </location>
</feature>
<dbReference type="EMBL" id="BMJM01000007">
    <property type="protein sequence ID" value="GGE14792.1"/>
    <property type="molecule type" value="Genomic_DNA"/>
</dbReference>
<dbReference type="Pfam" id="PF07687">
    <property type="entry name" value="M20_dimer"/>
    <property type="match status" value="1"/>
</dbReference>
<dbReference type="GO" id="GO:0008233">
    <property type="term" value="F:peptidase activity"/>
    <property type="evidence" value="ECO:0007669"/>
    <property type="project" value="UniProtKB-KW"/>
</dbReference>
<dbReference type="PROSITE" id="PS00758">
    <property type="entry name" value="ARGE_DAPE_CPG2_1"/>
    <property type="match status" value="1"/>
</dbReference>
<evidence type="ECO:0000313" key="8">
    <source>
        <dbReference type="EMBL" id="GGE14792.1"/>
    </source>
</evidence>
<dbReference type="Gene3D" id="3.40.630.10">
    <property type="entry name" value="Zn peptidases"/>
    <property type="match status" value="1"/>
</dbReference>
<dbReference type="AlphaFoldDB" id="A0A917E8V9"/>
<comment type="similarity">
    <text evidence="1">Belongs to the peptidase M20A family.</text>
</comment>
<evidence type="ECO:0000256" key="5">
    <source>
        <dbReference type="ARBA" id="ARBA00022833"/>
    </source>
</evidence>
<dbReference type="GO" id="GO:0046872">
    <property type="term" value="F:metal ion binding"/>
    <property type="evidence" value="ECO:0007669"/>
    <property type="project" value="UniProtKB-KW"/>
</dbReference>
<dbReference type="InterPro" id="IPR001261">
    <property type="entry name" value="ArgE/DapE_CS"/>
</dbReference>
<dbReference type="SUPFAM" id="SSF55031">
    <property type="entry name" value="Bacterial exopeptidase dimerisation domain"/>
    <property type="match status" value="1"/>
</dbReference>
<organism evidence="8 9">
    <name type="scientific">Sandarakinorhabdus glacialis</name>
    <dbReference type="NCBI Taxonomy" id="1614636"/>
    <lineage>
        <taxon>Bacteria</taxon>
        <taxon>Pseudomonadati</taxon>
        <taxon>Pseudomonadota</taxon>
        <taxon>Alphaproteobacteria</taxon>
        <taxon>Sphingomonadales</taxon>
        <taxon>Sphingosinicellaceae</taxon>
        <taxon>Sandarakinorhabdus</taxon>
    </lineage>
</organism>
<gene>
    <name evidence="8" type="ORF">GCM10011529_21470</name>
</gene>
<dbReference type="Gene3D" id="3.30.70.360">
    <property type="match status" value="1"/>
</dbReference>
<protein>
    <submittedName>
        <fullName evidence="8">Peptidase M20</fullName>
    </submittedName>
</protein>
<dbReference type="InterPro" id="IPR036264">
    <property type="entry name" value="Bact_exopeptidase_dim_dom"/>
</dbReference>
<reference evidence="8" key="2">
    <citation type="submission" date="2020-09" db="EMBL/GenBank/DDBJ databases">
        <authorList>
            <person name="Sun Q."/>
            <person name="Zhou Y."/>
        </authorList>
    </citation>
    <scope>NUCLEOTIDE SEQUENCE</scope>
    <source>
        <strain evidence="8">CGMCC 1.15519</strain>
    </source>
</reference>
<evidence type="ECO:0000256" key="2">
    <source>
        <dbReference type="ARBA" id="ARBA00022670"/>
    </source>
</evidence>
<dbReference type="SUPFAM" id="SSF53187">
    <property type="entry name" value="Zn-dependent exopeptidases"/>
    <property type="match status" value="1"/>
</dbReference>
<dbReference type="PROSITE" id="PS00759">
    <property type="entry name" value="ARGE_DAPE_CPG2_2"/>
    <property type="match status" value="1"/>
</dbReference>
<evidence type="ECO:0000259" key="7">
    <source>
        <dbReference type="Pfam" id="PF07687"/>
    </source>
</evidence>
<keyword evidence="2" id="KW-0645">Protease</keyword>
<feature type="chain" id="PRO_5037458170" evidence="6">
    <location>
        <begin position="25"/>
        <end position="469"/>
    </location>
</feature>
<dbReference type="GO" id="GO:0006508">
    <property type="term" value="P:proteolysis"/>
    <property type="evidence" value="ECO:0007669"/>
    <property type="project" value="UniProtKB-KW"/>
</dbReference>
<dbReference type="InterPro" id="IPR047177">
    <property type="entry name" value="Pept_M20A"/>
</dbReference>